<dbReference type="GO" id="GO:0006508">
    <property type="term" value="P:proteolysis"/>
    <property type="evidence" value="ECO:0007669"/>
    <property type="project" value="TreeGrafter"/>
</dbReference>
<dbReference type="GO" id="GO:0005615">
    <property type="term" value="C:extracellular space"/>
    <property type="evidence" value="ECO:0007669"/>
    <property type="project" value="TreeGrafter"/>
</dbReference>
<proteinExistence type="inferred from homology"/>
<keyword evidence="3" id="KW-0378">Hydrolase</keyword>
<dbReference type="EMBL" id="SEYY01000297">
    <property type="protein sequence ID" value="KAB7507577.1"/>
    <property type="molecule type" value="Genomic_DNA"/>
</dbReference>
<sequence>MLETTKDYGLFKEFMTDLLSPLTEFISNKDSTGTEVQFRLLKAEISSWLCQMEYKTCQEKAGKIQKILETNDIKELREGFRDSELCLAVKHGHEDVWLKVFKFFKQSKSIEEKSKYLRSLGCTSYVWLLNRYLHLMNEPDSGLLRQDGLRLYQAATQTPVGIYVAWNTFRTSWKVWKNFSDL</sequence>
<organism evidence="3 4">
    <name type="scientific">Armadillidium nasatum</name>
    <dbReference type="NCBI Taxonomy" id="96803"/>
    <lineage>
        <taxon>Eukaryota</taxon>
        <taxon>Metazoa</taxon>
        <taxon>Ecdysozoa</taxon>
        <taxon>Arthropoda</taxon>
        <taxon>Crustacea</taxon>
        <taxon>Multicrustacea</taxon>
        <taxon>Malacostraca</taxon>
        <taxon>Eumalacostraca</taxon>
        <taxon>Peracarida</taxon>
        <taxon>Isopoda</taxon>
        <taxon>Oniscidea</taxon>
        <taxon>Crinocheta</taxon>
        <taxon>Armadillidiidae</taxon>
        <taxon>Armadillidium</taxon>
    </lineage>
</organism>
<evidence type="ECO:0000313" key="4">
    <source>
        <dbReference type="Proteomes" id="UP000326759"/>
    </source>
</evidence>
<evidence type="ECO:0000259" key="2">
    <source>
        <dbReference type="Pfam" id="PF11838"/>
    </source>
</evidence>
<dbReference type="GO" id="GO:0070006">
    <property type="term" value="F:metalloaminopeptidase activity"/>
    <property type="evidence" value="ECO:0007669"/>
    <property type="project" value="TreeGrafter"/>
</dbReference>
<dbReference type="GO" id="GO:0042277">
    <property type="term" value="F:peptide binding"/>
    <property type="evidence" value="ECO:0007669"/>
    <property type="project" value="TreeGrafter"/>
</dbReference>
<feature type="domain" description="ERAP1-like C-terminal" evidence="2">
    <location>
        <begin position="2"/>
        <end position="176"/>
    </location>
</feature>
<evidence type="ECO:0000256" key="1">
    <source>
        <dbReference type="ARBA" id="ARBA00010136"/>
    </source>
</evidence>
<dbReference type="PANTHER" id="PTHR11533">
    <property type="entry name" value="PROTEASE M1 ZINC METALLOPROTEASE"/>
    <property type="match status" value="1"/>
</dbReference>
<dbReference type="Proteomes" id="UP000326759">
    <property type="component" value="Unassembled WGS sequence"/>
</dbReference>
<accession>A0A5N5TN21</accession>
<comment type="similarity">
    <text evidence="1">Belongs to the peptidase M1 family.</text>
</comment>
<name>A0A5N5TN21_9CRUS</name>
<dbReference type="GO" id="GO:0005737">
    <property type="term" value="C:cytoplasm"/>
    <property type="evidence" value="ECO:0007669"/>
    <property type="project" value="TreeGrafter"/>
</dbReference>
<dbReference type="OrthoDB" id="510539at2759"/>
<dbReference type="Pfam" id="PF11838">
    <property type="entry name" value="ERAP1_C"/>
    <property type="match status" value="1"/>
</dbReference>
<dbReference type="Gene3D" id="1.25.50.20">
    <property type="match status" value="1"/>
</dbReference>
<protein>
    <submittedName>
        <fullName evidence="3">Aminopeptidase N</fullName>
    </submittedName>
</protein>
<dbReference type="AlphaFoldDB" id="A0A5N5TN21"/>
<keyword evidence="3" id="KW-0645">Protease</keyword>
<evidence type="ECO:0000313" key="3">
    <source>
        <dbReference type="EMBL" id="KAB7507577.1"/>
    </source>
</evidence>
<reference evidence="3 4" key="1">
    <citation type="journal article" date="2019" name="PLoS Biol.">
        <title>Sex chromosomes control vertical transmission of feminizing Wolbachia symbionts in an isopod.</title>
        <authorList>
            <person name="Becking T."/>
            <person name="Chebbi M.A."/>
            <person name="Giraud I."/>
            <person name="Moumen B."/>
            <person name="Laverre T."/>
            <person name="Caubet Y."/>
            <person name="Peccoud J."/>
            <person name="Gilbert C."/>
            <person name="Cordaux R."/>
        </authorList>
    </citation>
    <scope>NUCLEOTIDE SEQUENCE [LARGE SCALE GENOMIC DNA]</scope>
    <source>
        <strain evidence="3">ANa2</strain>
        <tissue evidence="3">Whole body excluding digestive tract and cuticle</tissue>
    </source>
</reference>
<dbReference type="GO" id="GO:0008270">
    <property type="term" value="F:zinc ion binding"/>
    <property type="evidence" value="ECO:0007669"/>
    <property type="project" value="TreeGrafter"/>
</dbReference>
<keyword evidence="4" id="KW-1185">Reference proteome</keyword>
<dbReference type="GO" id="GO:0043171">
    <property type="term" value="P:peptide catabolic process"/>
    <property type="evidence" value="ECO:0007669"/>
    <property type="project" value="TreeGrafter"/>
</dbReference>
<dbReference type="PANTHER" id="PTHR11533:SF294">
    <property type="entry name" value="THYROTROPIN-RELEASING HORMONE-DEGRADING ECTOENZYME"/>
    <property type="match status" value="1"/>
</dbReference>
<dbReference type="InterPro" id="IPR050344">
    <property type="entry name" value="Peptidase_M1_aminopeptidases"/>
</dbReference>
<dbReference type="InterPro" id="IPR024571">
    <property type="entry name" value="ERAP1-like_C_dom"/>
</dbReference>
<dbReference type="GO" id="GO:0016020">
    <property type="term" value="C:membrane"/>
    <property type="evidence" value="ECO:0007669"/>
    <property type="project" value="TreeGrafter"/>
</dbReference>
<keyword evidence="3" id="KW-0031">Aminopeptidase</keyword>
<gene>
    <name evidence="3" type="primary">ANPEP_4</name>
    <name evidence="3" type="ORF">Anas_00041</name>
</gene>
<comment type="caution">
    <text evidence="3">The sequence shown here is derived from an EMBL/GenBank/DDBJ whole genome shotgun (WGS) entry which is preliminary data.</text>
</comment>